<dbReference type="Gene3D" id="2.40.100.10">
    <property type="entry name" value="Cyclophilin-like"/>
    <property type="match status" value="1"/>
</dbReference>
<evidence type="ECO:0000313" key="8">
    <source>
        <dbReference type="Proteomes" id="UP001642260"/>
    </source>
</evidence>
<feature type="domain" description="PPIase cyclophilin-type" evidence="6">
    <location>
        <begin position="8"/>
        <end position="174"/>
    </location>
</feature>
<dbReference type="PANTHER" id="PTHR11071">
    <property type="entry name" value="PEPTIDYL-PROLYL CIS-TRANS ISOMERASE"/>
    <property type="match status" value="1"/>
</dbReference>
<comment type="similarity">
    <text evidence="2 5">Belongs to the cyclophilin-type PPIase family.</text>
</comment>
<evidence type="ECO:0000256" key="1">
    <source>
        <dbReference type="ARBA" id="ARBA00000971"/>
    </source>
</evidence>
<organism evidence="7 8">
    <name type="scientific">Eruca vesicaria subsp. sativa</name>
    <name type="common">Garden rocket</name>
    <name type="synonym">Eruca sativa</name>
    <dbReference type="NCBI Taxonomy" id="29727"/>
    <lineage>
        <taxon>Eukaryota</taxon>
        <taxon>Viridiplantae</taxon>
        <taxon>Streptophyta</taxon>
        <taxon>Embryophyta</taxon>
        <taxon>Tracheophyta</taxon>
        <taxon>Spermatophyta</taxon>
        <taxon>Magnoliopsida</taxon>
        <taxon>eudicotyledons</taxon>
        <taxon>Gunneridae</taxon>
        <taxon>Pentapetalae</taxon>
        <taxon>rosids</taxon>
        <taxon>malvids</taxon>
        <taxon>Brassicales</taxon>
        <taxon>Brassicaceae</taxon>
        <taxon>Brassiceae</taxon>
        <taxon>Eruca</taxon>
    </lineage>
</organism>
<dbReference type="InterPro" id="IPR029000">
    <property type="entry name" value="Cyclophilin-like_dom_sf"/>
</dbReference>
<comment type="function">
    <text evidence="5">PPIases accelerate the folding of proteins. It catalyzes the cis-trans isomerization of proline imidic peptide bonds in oligopeptides.</text>
</comment>
<dbReference type="PANTHER" id="PTHR11071:SF561">
    <property type="entry name" value="PEPTIDYL-PROLYL CIS-TRANS ISOMERASE D-RELATED"/>
    <property type="match status" value="1"/>
</dbReference>
<dbReference type="Pfam" id="PF00160">
    <property type="entry name" value="Pro_isomerase"/>
    <property type="match status" value="1"/>
</dbReference>
<evidence type="ECO:0000313" key="7">
    <source>
        <dbReference type="EMBL" id="CAH8309119.1"/>
    </source>
</evidence>
<dbReference type="GO" id="GO:0003755">
    <property type="term" value="F:peptidyl-prolyl cis-trans isomerase activity"/>
    <property type="evidence" value="ECO:0007669"/>
    <property type="project" value="UniProtKB-UniRule"/>
</dbReference>
<dbReference type="EC" id="5.2.1.8" evidence="5"/>
<dbReference type="Proteomes" id="UP001642260">
    <property type="component" value="Unassembled WGS sequence"/>
</dbReference>
<keyword evidence="3 5" id="KW-0697">Rotamase</keyword>
<dbReference type="PROSITE" id="PS50072">
    <property type="entry name" value="CSA_PPIASE_2"/>
    <property type="match status" value="1"/>
</dbReference>
<evidence type="ECO:0000256" key="3">
    <source>
        <dbReference type="ARBA" id="ARBA00023110"/>
    </source>
</evidence>
<protein>
    <recommendedName>
        <fullName evidence="5">Peptidyl-prolyl cis-trans isomerase</fullName>
        <shortName evidence="5">PPIase</shortName>
        <ecNumber evidence="5">5.2.1.8</ecNumber>
    </recommendedName>
</protein>
<comment type="caution">
    <text evidence="7">The sequence shown here is derived from an EMBL/GenBank/DDBJ whole genome shotgun (WGS) entry which is preliminary data.</text>
</comment>
<evidence type="ECO:0000256" key="5">
    <source>
        <dbReference type="RuleBase" id="RU363019"/>
    </source>
</evidence>
<evidence type="ECO:0000259" key="6">
    <source>
        <dbReference type="PROSITE" id="PS50072"/>
    </source>
</evidence>
<keyword evidence="8" id="KW-1185">Reference proteome</keyword>
<proteinExistence type="inferred from homology"/>
<dbReference type="EMBL" id="CAKOAT010070044">
    <property type="protein sequence ID" value="CAH8309119.1"/>
    <property type="molecule type" value="Genomic_DNA"/>
</dbReference>
<gene>
    <name evidence="7" type="ORF">ERUC_LOCUS5365</name>
</gene>
<dbReference type="FunFam" id="2.40.100.10:FF:000025">
    <property type="entry name" value="Peptidyl-prolyl cis-trans isomerase CYP19-2"/>
    <property type="match status" value="1"/>
</dbReference>
<dbReference type="AlphaFoldDB" id="A0ABC8J9E9"/>
<dbReference type="SUPFAM" id="SSF50891">
    <property type="entry name" value="Cyclophilin-like"/>
    <property type="match status" value="1"/>
</dbReference>
<evidence type="ECO:0000256" key="4">
    <source>
        <dbReference type="ARBA" id="ARBA00023235"/>
    </source>
</evidence>
<reference evidence="7 8" key="1">
    <citation type="submission" date="2022-03" db="EMBL/GenBank/DDBJ databases">
        <authorList>
            <person name="Macdonald S."/>
            <person name="Ahmed S."/>
            <person name="Newling K."/>
        </authorList>
    </citation>
    <scope>NUCLEOTIDE SEQUENCE [LARGE SCALE GENOMIC DNA]</scope>
</reference>
<comment type="catalytic activity">
    <reaction evidence="1 5">
        <text>[protein]-peptidylproline (omega=180) = [protein]-peptidylproline (omega=0)</text>
        <dbReference type="Rhea" id="RHEA:16237"/>
        <dbReference type="Rhea" id="RHEA-COMP:10747"/>
        <dbReference type="Rhea" id="RHEA-COMP:10748"/>
        <dbReference type="ChEBI" id="CHEBI:83833"/>
        <dbReference type="ChEBI" id="CHEBI:83834"/>
        <dbReference type="EC" id="5.2.1.8"/>
    </reaction>
</comment>
<dbReference type="InterPro" id="IPR002130">
    <property type="entry name" value="Cyclophilin-type_PPIase_dom"/>
</dbReference>
<name>A0ABC8J9E9_ERUVS</name>
<evidence type="ECO:0000256" key="2">
    <source>
        <dbReference type="ARBA" id="ARBA00007365"/>
    </source>
</evidence>
<dbReference type="PRINTS" id="PR00153">
    <property type="entry name" value="CSAPPISMRASE"/>
</dbReference>
<sequence>MANNPIVFLEIAVNFETVGRIEIELFADSNPTTAENFRALCTGEKGIGKSGIPLHYKGSIIHGVIPNRIWYGGDITHGNGVGGESIYGSPFTDKNLIRKHNGKGILSMVNTGDDDTSYESQFMLLLRESPYLDRDQVAFGKVVVGFDVISRVEQMAGDGLIYPSQPVTIAHCGQIFPEPPLVDHSVPANYLVNQFRVLQLKVAEMENTLAKQPRIIQIENNSMILHELLMTPFTQYSVPHESEGKSPAHDHT</sequence>
<accession>A0ABC8J9E9</accession>
<keyword evidence="4 5" id="KW-0413">Isomerase</keyword>